<sequence>MGVERELSESDLDSGASDDEAELNGGEKLLMQSDLASCVLHRKSVFRCRMCPKITCLSEETMKVHLNSKRHRRAEKQMKEGRLRFMLNSDGEIEEEAETHAERHARVLASTNGEGKKKNSKGGRQRQKLRKKRKKSVENVDKDKLTMESRPKKKRKSENEEQKGRHGDKRKVKQAT</sequence>
<dbReference type="Gramene" id="Kaladp0047s0240.1.v1.1">
    <property type="protein sequence ID" value="Kaladp0047s0240.1.v1.1"/>
    <property type="gene ID" value="Kaladp0047s0240.v1.1"/>
</dbReference>
<dbReference type="Pfam" id="PF12874">
    <property type="entry name" value="zf-met"/>
    <property type="match status" value="1"/>
</dbReference>
<evidence type="ECO:0000259" key="2">
    <source>
        <dbReference type="Pfam" id="PF12874"/>
    </source>
</evidence>
<dbReference type="InterPro" id="IPR013087">
    <property type="entry name" value="Znf_C2H2_type"/>
</dbReference>
<feature type="region of interest" description="Disordered" evidence="1">
    <location>
        <begin position="94"/>
        <end position="176"/>
    </location>
</feature>
<proteinExistence type="predicted"/>
<name>A0A7N0TWI2_KALFE</name>
<dbReference type="PANTHER" id="PTHR36332">
    <property type="entry name" value="STRESS RESPONSE PROTEIN"/>
    <property type="match status" value="1"/>
</dbReference>
<accession>A0A7N0TWI2</accession>
<keyword evidence="4" id="KW-1185">Reference proteome</keyword>
<dbReference type="SUPFAM" id="SSF57667">
    <property type="entry name" value="beta-beta-alpha zinc fingers"/>
    <property type="match status" value="1"/>
</dbReference>
<feature type="domain" description="C2H2-type" evidence="2">
    <location>
        <begin position="46"/>
        <end position="71"/>
    </location>
</feature>
<feature type="compositionally biased region" description="Acidic residues" evidence="1">
    <location>
        <begin position="9"/>
        <end position="22"/>
    </location>
</feature>
<evidence type="ECO:0000256" key="1">
    <source>
        <dbReference type="SAM" id="MobiDB-lite"/>
    </source>
</evidence>
<feature type="compositionally biased region" description="Basic and acidic residues" evidence="1">
    <location>
        <begin position="136"/>
        <end position="150"/>
    </location>
</feature>
<dbReference type="PANTHER" id="PTHR36332:SF1">
    <property type="entry name" value="STRESS RESPONSE PROTEIN"/>
    <property type="match status" value="1"/>
</dbReference>
<reference evidence="3" key="1">
    <citation type="submission" date="2021-01" db="UniProtKB">
        <authorList>
            <consortium name="EnsemblPlants"/>
        </authorList>
    </citation>
    <scope>IDENTIFICATION</scope>
</reference>
<feature type="compositionally biased region" description="Basic residues" evidence="1">
    <location>
        <begin position="118"/>
        <end position="135"/>
    </location>
</feature>
<evidence type="ECO:0000313" key="4">
    <source>
        <dbReference type="Proteomes" id="UP000594263"/>
    </source>
</evidence>
<feature type="compositionally biased region" description="Basic residues" evidence="1">
    <location>
        <begin position="166"/>
        <end position="176"/>
    </location>
</feature>
<dbReference type="OMA" id="EFCFVSS"/>
<evidence type="ECO:0000313" key="3">
    <source>
        <dbReference type="EnsemblPlants" id="Kaladp0047s0240.1.v1.1"/>
    </source>
</evidence>
<dbReference type="Proteomes" id="UP000594263">
    <property type="component" value="Unplaced"/>
</dbReference>
<feature type="region of interest" description="Disordered" evidence="1">
    <location>
        <begin position="1"/>
        <end position="23"/>
    </location>
</feature>
<dbReference type="Gene3D" id="3.30.160.60">
    <property type="entry name" value="Classic Zinc Finger"/>
    <property type="match status" value="1"/>
</dbReference>
<protein>
    <recommendedName>
        <fullName evidence="2">C2H2-type domain-containing protein</fullName>
    </recommendedName>
</protein>
<dbReference type="EnsemblPlants" id="Kaladp0047s0240.1.v1.1">
    <property type="protein sequence ID" value="Kaladp0047s0240.1.v1.1"/>
    <property type="gene ID" value="Kaladp0047s0240.v1.1"/>
</dbReference>
<dbReference type="AlphaFoldDB" id="A0A7N0TWI2"/>
<dbReference type="InterPro" id="IPR036236">
    <property type="entry name" value="Znf_C2H2_sf"/>
</dbReference>
<organism evidence="3 4">
    <name type="scientific">Kalanchoe fedtschenkoi</name>
    <name type="common">Lavender scallops</name>
    <name type="synonym">South American air plant</name>
    <dbReference type="NCBI Taxonomy" id="63787"/>
    <lineage>
        <taxon>Eukaryota</taxon>
        <taxon>Viridiplantae</taxon>
        <taxon>Streptophyta</taxon>
        <taxon>Embryophyta</taxon>
        <taxon>Tracheophyta</taxon>
        <taxon>Spermatophyta</taxon>
        <taxon>Magnoliopsida</taxon>
        <taxon>eudicotyledons</taxon>
        <taxon>Gunneridae</taxon>
        <taxon>Pentapetalae</taxon>
        <taxon>Saxifragales</taxon>
        <taxon>Crassulaceae</taxon>
        <taxon>Kalanchoe</taxon>
    </lineage>
</organism>